<dbReference type="FunFam" id="1.25.10.10:FF:000093">
    <property type="entry name" value="rap1 GTPase-GDP dissociation stimulator 1 isoform X4"/>
    <property type="match status" value="1"/>
</dbReference>
<dbReference type="Gene3D" id="1.25.10.10">
    <property type="entry name" value="Leucine-rich Repeat Variant"/>
    <property type="match status" value="2"/>
</dbReference>
<dbReference type="SUPFAM" id="SSF48371">
    <property type="entry name" value="ARM repeat"/>
    <property type="match status" value="1"/>
</dbReference>
<comment type="subcellular location">
    <subcellularLocation>
        <location evidence="3">Cytoplasm</location>
        <location evidence="3">Cytosol</location>
    </subcellularLocation>
    <subcellularLocation>
        <location evidence="2">Endoplasmic reticulum</location>
    </subcellularLocation>
    <subcellularLocation>
        <location evidence="1">Mitochondrion</location>
    </subcellularLocation>
</comment>
<evidence type="ECO:0000256" key="4">
    <source>
        <dbReference type="ARBA" id="ARBA00006823"/>
    </source>
</evidence>
<evidence type="ECO:0000313" key="11">
    <source>
        <dbReference type="Proteomes" id="UP000527232"/>
    </source>
</evidence>
<organism evidence="10 11">
    <name type="scientific">Oceanodroma tethys</name>
    <name type="common">Wedge-rumped storm-petrel</name>
    <name type="synonym">Hydrobates tethys</name>
    <dbReference type="NCBI Taxonomy" id="79633"/>
    <lineage>
        <taxon>Eukaryota</taxon>
        <taxon>Metazoa</taxon>
        <taxon>Chordata</taxon>
        <taxon>Craniata</taxon>
        <taxon>Vertebrata</taxon>
        <taxon>Euteleostomi</taxon>
        <taxon>Archelosauria</taxon>
        <taxon>Archosauria</taxon>
        <taxon>Dinosauria</taxon>
        <taxon>Saurischia</taxon>
        <taxon>Theropoda</taxon>
        <taxon>Coelurosauria</taxon>
        <taxon>Aves</taxon>
        <taxon>Neognathae</taxon>
        <taxon>Neoaves</taxon>
        <taxon>Aequornithes</taxon>
        <taxon>Procellariiformes</taxon>
        <taxon>Hydrobatidae</taxon>
        <taxon>Oceanodroma</taxon>
    </lineage>
</organism>
<dbReference type="Pfam" id="PF10508">
    <property type="entry name" value="Proteasom_PSMB"/>
    <property type="match status" value="1"/>
</dbReference>
<evidence type="ECO:0000256" key="8">
    <source>
        <dbReference type="ARBA" id="ARBA00023128"/>
    </source>
</evidence>
<proteinExistence type="inferred from homology"/>
<evidence type="ECO:0000256" key="3">
    <source>
        <dbReference type="ARBA" id="ARBA00004514"/>
    </source>
</evidence>
<evidence type="ECO:0000313" key="10">
    <source>
        <dbReference type="EMBL" id="NXH74148.1"/>
    </source>
</evidence>
<comment type="similarity">
    <text evidence="4">Belongs to the proteasome subunit S5B/HSM3 family.</text>
</comment>
<dbReference type="GO" id="GO:0005783">
    <property type="term" value="C:endoplasmic reticulum"/>
    <property type="evidence" value="ECO:0007669"/>
    <property type="project" value="UniProtKB-SubCell"/>
</dbReference>
<dbReference type="InterPro" id="IPR016024">
    <property type="entry name" value="ARM-type_fold"/>
</dbReference>
<dbReference type="SMART" id="SM00185">
    <property type="entry name" value="ARM"/>
    <property type="match status" value="7"/>
</dbReference>
<dbReference type="GO" id="GO:0005085">
    <property type="term" value="F:guanyl-nucleotide exchange factor activity"/>
    <property type="evidence" value="ECO:0007669"/>
    <property type="project" value="InterPro"/>
</dbReference>
<evidence type="ECO:0000256" key="6">
    <source>
        <dbReference type="ARBA" id="ARBA00022490"/>
    </source>
</evidence>
<keyword evidence="7" id="KW-0256">Endoplasmic reticulum</keyword>
<gene>
    <name evidence="10" type="primary">Rap1gds1_0</name>
    <name evidence="10" type="ORF">HYDTET_R14249</name>
</gene>
<dbReference type="EMBL" id="VWZR01012118">
    <property type="protein sequence ID" value="NXH74148.1"/>
    <property type="molecule type" value="Genomic_DNA"/>
</dbReference>
<dbReference type="GO" id="GO:0005739">
    <property type="term" value="C:mitochondrion"/>
    <property type="evidence" value="ECO:0007669"/>
    <property type="project" value="UniProtKB-SubCell"/>
</dbReference>
<evidence type="ECO:0000256" key="7">
    <source>
        <dbReference type="ARBA" id="ARBA00022824"/>
    </source>
</evidence>
<feature type="repeat" description="ARM" evidence="9">
    <location>
        <begin position="244"/>
        <end position="276"/>
    </location>
</feature>
<evidence type="ECO:0000256" key="2">
    <source>
        <dbReference type="ARBA" id="ARBA00004240"/>
    </source>
</evidence>
<dbReference type="GO" id="GO:0005829">
    <property type="term" value="C:cytosol"/>
    <property type="evidence" value="ECO:0007669"/>
    <property type="project" value="UniProtKB-SubCell"/>
</dbReference>
<dbReference type="OrthoDB" id="26149at2759"/>
<feature type="non-terminal residue" evidence="10">
    <location>
        <position position="494"/>
    </location>
</feature>
<feature type="repeat" description="ARM" evidence="9">
    <location>
        <begin position="68"/>
        <end position="112"/>
    </location>
</feature>
<dbReference type="InterPro" id="IPR019538">
    <property type="entry name" value="PSMD5"/>
</dbReference>
<sequence length="494" mass="54336">CAVKAAQVLSEIAKNEEMKKPCIEADLVLTLIPLLESTDQEMLLHAGRAIGRICYDNRDLQEELVKVGVITSLVRILTDYAESEPLVRVDLLALCNLADLETAKEALSKTKVAEQLVKQLRRAENHERLEIVFEVLQAVAENDALKVQLVEAGVQEVLSEILLRLQGSSQAEDTCIVKAASDLIVSLLPGEHVLGKMVLLRNIQNSLGQLIFLASYECNTIRLLISESGFLKTDGNCVRMVQLGVVHQLLDLLEKHVESGDVSVQHAALSALRNLAIPVVNKVQMLEEGVAERIQALLRSEMPPVQFKLLGTLRMLADGQADAAEILGQDPMLLNRLVQWCNANDHTGVRGEANRLLASILRHNRSQKVVKAIQEAQGVKHLVSMTTSEHAAMQNEALNALAIASAIDLETLEESFKESQLVQSLHKLLQDDNTSPEVKYNSIGLLCSLLNSGDLRQEIEEDKIKETLEQLCSHSNANVVKEAVTALQVLRGET</sequence>
<protein>
    <recommendedName>
        <fullName evidence="5">26S proteasome non-ATPase regulatory subunit 5</fullName>
    </recommendedName>
</protein>
<reference evidence="10 11" key="1">
    <citation type="submission" date="2019-09" db="EMBL/GenBank/DDBJ databases">
        <title>Bird 10,000 Genomes (B10K) Project - Family phase.</title>
        <authorList>
            <person name="Zhang G."/>
        </authorList>
    </citation>
    <scope>NUCLEOTIDE SEQUENCE [LARGE SCALE GENOMIC DNA]</scope>
    <source>
        <strain evidence="10">B10K-DU-001-32</strain>
        <tissue evidence="10">Muscle</tissue>
    </source>
</reference>
<dbReference type="Proteomes" id="UP000527232">
    <property type="component" value="Unassembled WGS sequence"/>
</dbReference>
<dbReference type="AlphaFoldDB" id="A0A7K9MHT3"/>
<dbReference type="PROSITE" id="PS50176">
    <property type="entry name" value="ARM_REPEAT"/>
    <property type="match status" value="2"/>
</dbReference>
<name>A0A7K9MHT3_OCETE</name>
<evidence type="ECO:0000256" key="1">
    <source>
        <dbReference type="ARBA" id="ARBA00004173"/>
    </source>
</evidence>
<dbReference type="PANTHER" id="PTHR10957">
    <property type="entry name" value="RAP1 GTPASE-GDP DISSOCIATION STIMULATOR 1"/>
    <property type="match status" value="1"/>
</dbReference>
<dbReference type="InterPro" id="IPR000225">
    <property type="entry name" value="Armadillo"/>
</dbReference>
<evidence type="ECO:0000256" key="9">
    <source>
        <dbReference type="PROSITE-ProRule" id="PRU00259"/>
    </source>
</evidence>
<comment type="caution">
    <text evidence="10">The sequence shown here is derived from an EMBL/GenBank/DDBJ whole genome shotgun (WGS) entry which is preliminary data.</text>
</comment>
<keyword evidence="8" id="KW-0496">Mitochondrion</keyword>
<keyword evidence="11" id="KW-1185">Reference proteome</keyword>
<feature type="non-terminal residue" evidence="10">
    <location>
        <position position="1"/>
    </location>
</feature>
<keyword evidence="6" id="KW-0963">Cytoplasm</keyword>
<dbReference type="InterPro" id="IPR011989">
    <property type="entry name" value="ARM-like"/>
</dbReference>
<accession>A0A7K9MHT3</accession>
<dbReference type="InterPro" id="IPR040144">
    <property type="entry name" value="RAP1GDS1"/>
</dbReference>
<evidence type="ECO:0000256" key="5">
    <source>
        <dbReference type="ARBA" id="ARBA00014933"/>
    </source>
</evidence>
<dbReference type="GO" id="GO:0043248">
    <property type="term" value="P:proteasome assembly"/>
    <property type="evidence" value="ECO:0007669"/>
    <property type="project" value="InterPro"/>
</dbReference>